<dbReference type="AlphaFoldDB" id="A0A645GD91"/>
<comment type="caution">
    <text evidence="1">The sequence shown here is derived from an EMBL/GenBank/DDBJ whole genome shotgun (WGS) entry which is preliminary data.</text>
</comment>
<accession>A0A645GD91</accession>
<proteinExistence type="predicted"/>
<gene>
    <name evidence="1" type="ORF">SDC9_171433</name>
</gene>
<sequence length="72" mass="8067">MTHHYVAYQHCSRCGALILPLPFNALSKLYHSDEAAQKASEYHQLCERCRNRVHSETIKTSITGPKATGPKA</sequence>
<name>A0A645GD91_9ZZZZ</name>
<reference evidence="1" key="1">
    <citation type="submission" date="2019-08" db="EMBL/GenBank/DDBJ databases">
        <authorList>
            <person name="Kucharzyk K."/>
            <person name="Murdoch R.W."/>
            <person name="Higgins S."/>
            <person name="Loffler F."/>
        </authorList>
    </citation>
    <scope>NUCLEOTIDE SEQUENCE</scope>
</reference>
<dbReference type="EMBL" id="VSSQ01072734">
    <property type="protein sequence ID" value="MPN24040.1"/>
    <property type="molecule type" value="Genomic_DNA"/>
</dbReference>
<organism evidence="1">
    <name type="scientific">bioreactor metagenome</name>
    <dbReference type="NCBI Taxonomy" id="1076179"/>
    <lineage>
        <taxon>unclassified sequences</taxon>
        <taxon>metagenomes</taxon>
        <taxon>ecological metagenomes</taxon>
    </lineage>
</organism>
<protein>
    <submittedName>
        <fullName evidence="1">Uncharacterized protein</fullName>
    </submittedName>
</protein>
<evidence type="ECO:0000313" key="1">
    <source>
        <dbReference type="EMBL" id="MPN24040.1"/>
    </source>
</evidence>